<evidence type="ECO:0000256" key="1">
    <source>
        <dbReference type="ARBA" id="ARBA00003299"/>
    </source>
</evidence>
<dbReference type="STRING" id="1192197.JBW_00049"/>
<organism evidence="14 15">
    <name type="scientific">Pelosinus fermentans JBW45</name>
    <dbReference type="NCBI Taxonomy" id="1192197"/>
    <lineage>
        <taxon>Bacteria</taxon>
        <taxon>Bacillati</taxon>
        <taxon>Bacillota</taxon>
        <taxon>Negativicutes</taxon>
        <taxon>Selenomonadales</taxon>
        <taxon>Sporomusaceae</taxon>
        <taxon>Pelosinus</taxon>
    </lineage>
</organism>
<dbReference type="Pfam" id="PF00109">
    <property type="entry name" value="ketoacyl-synt"/>
    <property type="match status" value="3"/>
</dbReference>
<dbReference type="GO" id="GO:0047879">
    <property type="term" value="F:erythronolide synthase activity"/>
    <property type="evidence" value="ECO:0007669"/>
    <property type="project" value="UniProtKB-EC"/>
</dbReference>
<feature type="active site" description="Proton acceptor; for dehydratase activity" evidence="9">
    <location>
        <position position="683"/>
    </location>
</feature>
<feature type="domain" description="PKS/mFAS DH" evidence="13">
    <location>
        <begin position="3653"/>
        <end position="3940"/>
    </location>
</feature>
<dbReference type="Pfam" id="PF02801">
    <property type="entry name" value="Ketoacyl-synt_C"/>
    <property type="match status" value="3"/>
</dbReference>
<feature type="active site" description="Proton donor; for dehydratase activity" evidence="9">
    <location>
        <position position="2352"/>
    </location>
</feature>
<dbReference type="KEGG" id="pft:JBW_00049"/>
<dbReference type="EMBL" id="CP010978">
    <property type="protein sequence ID" value="AJQ25403.1"/>
    <property type="molecule type" value="Genomic_DNA"/>
</dbReference>
<dbReference type="InterPro" id="IPR009081">
    <property type="entry name" value="PP-bd_ACP"/>
</dbReference>
<dbReference type="SUPFAM" id="SSF51735">
    <property type="entry name" value="NAD(P)-binding Rossmann-fold domains"/>
    <property type="match status" value="3"/>
</dbReference>
<dbReference type="InterPro" id="IPR018201">
    <property type="entry name" value="Ketoacyl_synth_AS"/>
</dbReference>
<feature type="domain" description="Ketosynthase family 3 (KS3)" evidence="12">
    <location>
        <begin position="1522"/>
        <end position="1959"/>
    </location>
</feature>
<dbReference type="GO" id="GO:0031177">
    <property type="term" value="F:phosphopantetheine binding"/>
    <property type="evidence" value="ECO:0007669"/>
    <property type="project" value="InterPro"/>
</dbReference>
<feature type="active site" description="Proton acceptor; for dehydratase activity" evidence="9">
    <location>
        <position position="2180"/>
    </location>
</feature>
<keyword evidence="8" id="KW-0677">Repeat</keyword>
<feature type="active site" description="Proton acceptor; for dehydratase activity" evidence="9">
    <location>
        <position position="3682"/>
    </location>
</feature>
<dbReference type="InterPro" id="IPR042104">
    <property type="entry name" value="PKS_dehydratase_sf"/>
</dbReference>
<feature type="domain" description="Carrier" evidence="11">
    <location>
        <begin position="2887"/>
        <end position="2960"/>
    </location>
</feature>
<feature type="active site" description="Proton donor; for dehydratase activity" evidence="9">
    <location>
        <position position="3855"/>
    </location>
</feature>
<dbReference type="PANTHER" id="PTHR43775">
    <property type="entry name" value="FATTY ACID SYNTHASE"/>
    <property type="match status" value="1"/>
</dbReference>
<dbReference type="InterPro" id="IPR020806">
    <property type="entry name" value="PKS_PP-bd"/>
</dbReference>
<dbReference type="GO" id="GO:0006633">
    <property type="term" value="P:fatty acid biosynthetic process"/>
    <property type="evidence" value="ECO:0007669"/>
    <property type="project" value="InterPro"/>
</dbReference>
<proteinExistence type="predicted"/>
<dbReference type="InterPro" id="IPR014030">
    <property type="entry name" value="Ketoacyl_synth_N"/>
</dbReference>
<dbReference type="InterPro" id="IPR049552">
    <property type="entry name" value="PKS_DH_N"/>
</dbReference>
<dbReference type="GO" id="GO:0005737">
    <property type="term" value="C:cytoplasm"/>
    <property type="evidence" value="ECO:0007669"/>
    <property type="project" value="UniProtKB-SubCell"/>
</dbReference>
<feature type="domain" description="Carrier" evidence="11">
    <location>
        <begin position="1390"/>
        <end position="1463"/>
    </location>
</feature>
<dbReference type="Gene3D" id="3.10.129.110">
    <property type="entry name" value="Polyketide synthase dehydratase"/>
    <property type="match status" value="3"/>
</dbReference>
<feature type="region of interest" description="N-terminal hotdog fold" evidence="9">
    <location>
        <begin position="2151"/>
        <end position="2276"/>
    </location>
</feature>
<feature type="domain" description="PKS/mFAS DH" evidence="13">
    <location>
        <begin position="654"/>
        <end position="938"/>
    </location>
</feature>
<dbReference type="GO" id="GO:0004315">
    <property type="term" value="F:3-oxoacyl-[acyl-carrier-protein] synthase activity"/>
    <property type="evidence" value="ECO:0007669"/>
    <property type="project" value="InterPro"/>
</dbReference>
<evidence type="ECO:0000313" key="14">
    <source>
        <dbReference type="EMBL" id="AJQ25403.1"/>
    </source>
</evidence>
<evidence type="ECO:0000259" key="12">
    <source>
        <dbReference type="PROSITE" id="PS52004"/>
    </source>
</evidence>
<name>A0A0C5PRK7_9FIRM</name>
<dbReference type="InterPro" id="IPR020807">
    <property type="entry name" value="PKS_DH"/>
</dbReference>
<evidence type="ECO:0000256" key="9">
    <source>
        <dbReference type="PROSITE-ProRule" id="PRU01363"/>
    </source>
</evidence>
<dbReference type="SUPFAM" id="SSF53901">
    <property type="entry name" value="Thiolase-like"/>
    <property type="match status" value="3"/>
</dbReference>
<evidence type="ECO:0000259" key="11">
    <source>
        <dbReference type="PROSITE" id="PS50075"/>
    </source>
</evidence>
<dbReference type="Gene3D" id="3.40.47.10">
    <property type="match status" value="3"/>
</dbReference>
<dbReference type="PROSITE" id="PS52004">
    <property type="entry name" value="KS3_2"/>
    <property type="match status" value="3"/>
</dbReference>
<dbReference type="InterPro" id="IPR016039">
    <property type="entry name" value="Thiolase-like"/>
</dbReference>
<dbReference type="Pfam" id="PF21089">
    <property type="entry name" value="PKS_DH_N"/>
    <property type="match status" value="3"/>
</dbReference>
<evidence type="ECO:0000256" key="7">
    <source>
        <dbReference type="ARBA" id="ARBA00022679"/>
    </source>
</evidence>
<dbReference type="OrthoDB" id="2460252at2"/>
<dbReference type="Pfam" id="PF21394">
    <property type="entry name" value="Beta-ketacyl_N"/>
    <property type="match status" value="3"/>
</dbReference>
<keyword evidence="6" id="KW-0597">Phosphoprotein</keyword>
<dbReference type="Pfam" id="PF22336">
    <property type="entry name" value="RhiE-like_linker"/>
    <property type="match status" value="2"/>
</dbReference>
<dbReference type="InterPro" id="IPR050091">
    <property type="entry name" value="PKS_NRPS_Biosynth_Enz"/>
</dbReference>
<dbReference type="Pfam" id="PF22621">
    <property type="entry name" value="CurL-like_PKS_C"/>
    <property type="match status" value="1"/>
</dbReference>
<dbReference type="Gene3D" id="3.40.50.720">
    <property type="entry name" value="NAD(P)-binding Rossmann-like Domain"/>
    <property type="match status" value="3"/>
</dbReference>
<feature type="domain" description="Ketosynthase family 3 (KS3)" evidence="12">
    <location>
        <begin position="26"/>
        <end position="462"/>
    </location>
</feature>
<dbReference type="InterPro" id="IPR049900">
    <property type="entry name" value="PKS_mFAS_DH"/>
</dbReference>
<dbReference type="PANTHER" id="PTHR43775:SF37">
    <property type="entry name" value="SI:DKEY-61P9.11"/>
    <property type="match status" value="1"/>
</dbReference>
<dbReference type="InterPro" id="IPR049551">
    <property type="entry name" value="PKS_DH_C"/>
</dbReference>
<dbReference type="Proteomes" id="UP000005361">
    <property type="component" value="Chromosome"/>
</dbReference>
<dbReference type="Pfam" id="PF00550">
    <property type="entry name" value="PP-binding"/>
    <property type="match status" value="2"/>
</dbReference>
<keyword evidence="5" id="KW-0963">Cytoplasm</keyword>
<comment type="function">
    <text evidence="1">Involved in some intermediate steps for the synthesis of the antibiotic polyketide bacillaene which is involved in secondary metabolism.</text>
</comment>
<dbReference type="EC" id="2.3.1.94" evidence="14"/>
<dbReference type="RefSeq" id="WP_052697319.1">
    <property type="nucleotide sequence ID" value="NZ_CP010978.1"/>
</dbReference>
<evidence type="ECO:0000256" key="4">
    <source>
        <dbReference type="ARBA" id="ARBA00022450"/>
    </source>
</evidence>
<evidence type="ECO:0000256" key="10">
    <source>
        <dbReference type="SAM" id="MobiDB-lite"/>
    </source>
</evidence>
<dbReference type="SMART" id="SM00826">
    <property type="entry name" value="PKS_DH"/>
    <property type="match status" value="3"/>
</dbReference>
<feature type="domain" description="PKS/mFAS DH" evidence="13">
    <location>
        <begin position="2151"/>
        <end position="2435"/>
    </location>
</feature>
<sequence>MKDNENQSSVEKDQEDLQSKPSQEKLMDIAIIGMASRFPGAKNYEEFWENLKQKRSSVQEIPLERWNWEAFWGDPKTEINKSNSKWGGFIEDVDAFDAGFFSLSPRELEALDPQQRIMLELSWTCLEDAGVCPSHVSGKKVGVYVGVFNFDYKELQERTFRTIETHHSIGTAAGVIANRVSHYLNLKGPSFTVDTACSSSLTAIHVAMQSLHSGECSMALAGGINLLLTPTRHISFSKAGLMSPTGSCKAFDEGADGYVRSEGAGVILLKPLEKAIEDGDYIYAIVKGSAINHNGKTHTLTYPSSDAQADVIVEAHKQARVAPESISYIETHGTGTPKGDPIEFQGLLKAFERLYSEGNQSLIRNYCGLGSAKTNIGHLEAAGGMAGVIKVVLSMKYKQLAGLQNFKRLSHRISIENSPFYVVDQLQEWKLLKDENNQAFPRRAGVSSFGFGGTNGHLVLEEAPNIVRHSKRKFPYSLICLSAKTEEALRNKEEDLLHWLEEKGQENKLIDISATLLLGRDHFEIRSAFVVKNVQELQKKLKQVLEKEEAEGYFKESNARKEKETQSSFEESGKMILTELHLNKLKDEHEYGSKLMALAEMYANGNDLDWKMVFPEGKIQRLNLPTYPFARERYWISDSDIESDTRSINLALIHPLLHENTSDLSEQRFSSTFTGQEFFLADHVVKGQRILPGVAYLEMARAAVKQAAGALAEGQTGIRLKNVVWSRPIAVGDQPIPVHIGLFPEDGAIGYEIYTEPEGVNAESIIHSQGIAKLCSFAEPPILDLPALQAECNQSILNSDQCYKALRTVGLDYGPGHQGIEKLYAGSGQVLAKLSLPSFVADTRDQFILHPSLMDSALQASLMMNSSDFKLALPFALQEVEIIEKCISDMWALIRYSEGSKAGDKVQKLDIDLCDEQGMVCVRMKGVSSRVPPATLGALLLHPYWKEQAIAQEAAAPTYTQHLVMLCETNKISQAMIESQMNGVRCLTLESQQSGIEERFQIYAVQAFEEIQSILKEKTKGNVLIQIVISTQQEQQLFSGLSGLLKTAQLENPKFIGQLIEVESGEDAEGIVEKLKNNSQSLIDNHIRYQDNKRYVIGWNEVEALKEAVKIPWKDQGVYLITGGAGGLGLMFAKEIAHKVKGAILIFTGRSPLDEDKQSKIRELESLGTLITYKQVDVTDKQAILDVIQSIQKNFGRLNGIIHSAGIIRDNFFIKKTKEELEAVLAPKVTGLVNLDEATKDLNLDFFILFSSITGALGNLGQADYATANAFMDAYAGYRNSLVALEQRQGQTLAINWPLWKEGGMHVDIETEKMMIQNWGAIPLQTTTGIGALYQGVASGKTQVMVLEGELKRIDEIFLGQLPRREAAETSSIIAEDKAVAVISPDLLQEKAINYFKKLLSSVIKLPVNRIEANASMEKYGIDSIMVMQLTNQLEMIFGSLSKTLFFEYQNIQELTGYFLESYRDKMIGLLGIEGKTQVLAADLKASVAVTEPIETAISSRRRARFASLCRETEFPQEKAGASDIAIIGVSGRYPQAKNIQEFWNNLRDGKDCITEIPKDRWDHNLYFDEDKNKQGKTYSKWGGFLDGVDQFDPLFFNISPREAEIMDPQERLFLECVYETMEDAGYTREGMNHDLGVKGNVGVYVGVMYDEYQLYAAQEQIQDRPVSVWGNPSSIANRVSYFCNFHGPSMAVDTMCSSSLTAIHLACQSLQRGGCELAIAGGVNISIHPNKYLFLSQGKFVSSKGRCESFGQGGDGYVPGEGVGAVLLKPLSKAIADGDQIYGIIKATTVNHGGKTNGYTVPNPNAQASVIGRAIKEAGINPRTISYIEAHGTGTSLGDPIEITGLTKTFQEYTKDKQFCAIGSAKSNIGHCESASGIAGVTKVLLQLKYRQLVPSLHSETLNPKIDFANTPFVVQQKLAEWRRPVLEICGESREYPRIAGISSFGAGGLNAHVVIEEYIPQDLRRSQTTINSQNPAIIVLSAKTEDKLKEQAQQLLAAIGEQQFSDENLLEMAYTLQVGREVMEEHLAVIVGSIKELEGKLKDFLAGQDGIEDLYRGKVKRNKELLAVFAADEDMEKTIDAWIRKGKYDKFLELWVNGLIFDWNKLYGDSKPHRISLPTYPFAKERYWVPKIDTAVSSKINKDIRALIHPLLHENTSDLSEQRFSSTFTGQEFFLADHVVKGQRILPGVAYLEMARAAVKQAAGALAEGQTGIRLKNVVWSRPIAVGDQPIPVHIGLFPEDGAIGYEIYTEPEGVNAESIIHSQGIAKLCSFAEPPILDLPALQAECNQSILNSDQCYKALRTVGLDYGPGHQGIEKLYAGSGQVLAKLSLPSFVADTRDQFILHPSLMDSALQASLMMNSSDFKLALPFALQEVEIIEKCISDMWALIRYSEGSKAGDKVQKLDIDLCDEQGMVCVRMKGVSSRVPPATLGALLLHPYWKEQAIAQEAAAPTYTQHLVMLCETNKISQAMIESQMNGVRCLTLESQQSGIEERFQIYAVQAFEEIQSILKEKTKGNVLIQIVISTQQEQQLFSGLSGLLKTAQLENPKFIGQLIEVEPGEDAEGIVEKLKNNSQSLIDNHIRYQDNKRYVIGWNEVEALKEAVKIPWKDQGVYLITGGAGGLGLMFAKEIAHKVKGAILIFTGRSPLDEDKQSKIRELESLGTLITYKQVDVTDKQAILDVIQSIQKNFGRLNGIIHSAGIIRDNFFIKKTKEELEAVLAPKVTGLVNLDEATKDLNLDFFILFSSITGALGNLGQADYATANAFMDAYARYRNSLAALKQRQGQTLAINWPLWKEGGMHINEDAEKMMMQNSGLIALETTTGIEALYQGVSSGKDQVMVIEGDIERLHTAFLGQPSVTGGAKISVIVDEKKVVPTIGQDLLQEKALNYFKKLLSAVIKLPTDRIEADAPLEQYGIDSVMVMQMTNQLEKYFGSLSKTLFFEYLNIQELTGYFLISYRDQLTELLGVDEKAAATIENSTELITEAETVKAIFNSRKRPRFTSLPIGSPEEKTSSALDIAIIGVSGRYPQAKNVKEFWNNLQNGKDSITEIPKERWDHSLYFDEDKNKQGKTYSKWGGFLDGVDQFDPLFFNISPREAEMIDPQERLFLQCVYETLEDAGYNREVLGIHQGFGLEGNVGVFVGVMYEEYQLYGAQEQIQGRAIALPGNSSSIANRVSYFCNFHGPSMAVDTMCSSSLTAIHLACQSLQRGGCEFAVAGGVNVSIHPNKYLMLGQGKFVSSKGRCESFGQGGDGYVPGEGVGAVLLKPLSKAIADGDQIYGIIKGTAVNHGGKTNGYTVPNPNAQASVIGRAIKEAGINPRTISYIEAHGTGTSLGDPIEIAGLTKTFQEYTKDKQFCAIGSAKSNIGHCESASGIAGVTKVLLQLKYRQLVPSLHSETLNPNIDFANTPFMVQQELVEWKRPIVELDGEKREYPRTAGISSFGAGGSNAHVVIEEYISKDQQRPSIMITTQNPAVIVLSAKNEERLHEQAQQLLTAIGEQESSELGLANIAYTLQVGREAMEERLGLIVGSSKELEEKLKSFLAGQKGIENLYRGQVKRSKENLVVFMADEDLQKAIEAWINKGKYGKLLDFWVKGLIIDWNKFYGNVKPHRISLPTYPFAKERYWIPKTSNYPASNTITAISGPIIGPIHLLLHQNTSNFSEQRFSSTFTGQEFFLADHVIKGQKVLSGVACLEMARAAVEQAVGVLKESQLGIRLKNVVWTQPIVVGEQPVQVHIGLFPEDDGLIAYEIYSETKADSADPIVHSQGTAVLSEILEVPTLDIKTLQAECSRDILASHQCYDAFRAMGFDYGPGHQGLETVYVGQRQVLAKLSLSSLFSSTKDQFVLHPSLMDAALQASIALIIGSGNLKTILPFALQELEVFSRCTPAMWALVRYCNDSKAGDKLQKFDIDLCDEQGLVCVRMKSFSARVLEDEVGLLGTTAALGSLMLKPYWKEQILVQEVIVPDYEQHFVVLCEANEDLKESIENLIDGVRCISLESKQNNIAERFQTYTVQVFENIQSILKKKNKKNILIQIVVPSRGEQQIFSGLSGLLKTAQLENPKLIGQLIEVGLEEDSVEIIKILKENSQCPLDNHIRHEEGKRYVAGWKEVEISQEEVNLPWKDKGIYLITGGMGGLGLVFAKEIADKVKDVTLILTGRSLLNENKQTKLKELETLGARIVYKQVDVTEKQAVVELIQSIKDNFGNLHGIIHSAGVICDNFIFKKTNEELEKVLSPKVTGVVNLDEATKDLDIDFFVLFSSVSGALGNLGQVDYSTANAFMDAYSRHRNDLEMLNQRHGRTLSINWPLWQEGGMHVDQQTEKMMQQNMGMIPIKTPTGIQAFYQILASENNQMMVWEGDNVQLRHYMKTILRNFEQLQRNTENDDHDNSATNGNIAEINDEFYSNVFEKIAKGKLSKEQFINSVVSGKGA</sequence>
<keyword evidence="14" id="KW-0012">Acyltransferase</keyword>
<feature type="region of interest" description="C-terminal hotdog fold" evidence="9">
    <location>
        <begin position="2290"/>
        <end position="2435"/>
    </location>
</feature>
<feature type="region of interest" description="Disordered" evidence="10">
    <location>
        <begin position="1"/>
        <end position="22"/>
    </location>
</feature>
<dbReference type="CDD" id="cd00833">
    <property type="entry name" value="PKS"/>
    <property type="match status" value="3"/>
</dbReference>
<gene>
    <name evidence="14" type="ORF">JBW_00049</name>
</gene>
<evidence type="ECO:0000256" key="6">
    <source>
        <dbReference type="ARBA" id="ARBA00022553"/>
    </source>
</evidence>
<keyword evidence="7 14" id="KW-0808">Transferase</keyword>
<dbReference type="InterPro" id="IPR014031">
    <property type="entry name" value="Ketoacyl_synth_C"/>
</dbReference>
<dbReference type="InterPro" id="IPR057326">
    <property type="entry name" value="KR_dom"/>
</dbReference>
<dbReference type="Gene3D" id="1.10.1240.100">
    <property type="match status" value="3"/>
</dbReference>
<feature type="region of interest" description="N-terminal hotdog fold" evidence="9">
    <location>
        <begin position="654"/>
        <end position="779"/>
    </location>
</feature>
<comment type="subcellular location">
    <subcellularLocation>
        <location evidence="2">Cytoplasm</location>
    </subcellularLocation>
</comment>
<dbReference type="InterPro" id="IPR036291">
    <property type="entry name" value="NAD(P)-bd_dom_sf"/>
</dbReference>
<dbReference type="PROSITE" id="PS50075">
    <property type="entry name" value="CARRIER"/>
    <property type="match status" value="2"/>
</dbReference>
<comment type="pathway">
    <text evidence="3">Antibiotic biosynthesis; bacillaene biosynthesis.</text>
</comment>
<keyword evidence="4" id="KW-0596">Phosphopantetheine</keyword>
<dbReference type="PROSITE" id="PS52019">
    <property type="entry name" value="PKS_MFAS_DH"/>
    <property type="match status" value="3"/>
</dbReference>
<dbReference type="SMART" id="SM00823">
    <property type="entry name" value="PKS_PP"/>
    <property type="match status" value="2"/>
</dbReference>
<protein>
    <submittedName>
        <fullName evidence="14">Mycocerosate synthase, 6-deoxyerythronolide-B synthase</fullName>
        <ecNumber evidence="14">2.3.1.111</ecNumber>
        <ecNumber evidence="14">2.3.1.94</ecNumber>
    </submittedName>
</protein>
<feature type="region of interest" description="C-terminal hotdog fold" evidence="9">
    <location>
        <begin position="793"/>
        <end position="938"/>
    </location>
</feature>
<dbReference type="GO" id="GO:0004312">
    <property type="term" value="F:fatty acid synthase activity"/>
    <property type="evidence" value="ECO:0007669"/>
    <property type="project" value="TreeGrafter"/>
</dbReference>
<dbReference type="EC" id="2.3.1.111" evidence="14"/>
<dbReference type="InterPro" id="IPR013968">
    <property type="entry name" value="PKS_KR"/>
</dbReference>
<dbReference type="SMART" id="SM00822">
    <property type="entry name" value="PKS_KR"/>
    <property type="match status" value="3"/>
</dbReference>
<dbReference type="GO" id="GO:0050111">
    <property type="term" value="F:mycocerosate synthase activity"/>
    <property type="evidence" value="ECO:0007669"/>
    <property type="project" value="UniProtKB-EC"/>
</dbReference>
<dbReference type="Gene3D" id="1.10.1200.10">
    <property type="entry name" value="ACP-like"/>
    <property type="match status" value="2"/>
</dbReference>
<feature type="domain" description="Ketosynthase family 3 (KS3)" evidence="12">
    <location>
        <begin position="3018"/>
        <end position="3457"/>
    </location>
</feature>
<accession>A0A0C5PRK7</accession>
<evidence type="ECO:0000313" key="15">
    <source>
        <dbReference type="Proteomes" id="UP000005361"/>
    </source>
</evidence>
<dbReference type="CDD" id="cd08953">
    <property type="entry name" value="KR_2_SDR_x"/>
    <property type="match status" value="3"/>
</dbReference>
<evidence type="ECO:0000256" key="5">
    <source>
        <dbReference type="ARBA" id="ARBA00022490"/>
    </source>
</evidence>
<dbReference type="GO" id="GO:0005886">
    <property type="term" value="C:plasma membrane"/>
    <property type="evidence" value="ECO:0007669"/>
    <property type="project" value="TreeGrafter"/>
</dbReference>
<evidence type="ECO:0000256" key="2">
    <source>
        <dbReference type="ARBA" id="ARBA00004496"/>
    </source>
</evidence>
<reference evidence="15" key="2">
    <citation type="submission" date="2015-02" db="EMBL/GenBank/DDBJ databases">
        <title>Complete Genome Sequence of Pelosinus fermentans JBW45.</title>
        <authorList>
            <person name="De Leon K.B."/>
            <person name="Utturkar S.M."/>
            <person name="Camilleri L.B."/>
            <person name="Arkin A.P."/>
            <person name="Fields M.W."/>
            <person name="Brown S.D."/>
            <person name="Wall J.D."/>
        </authorList>
    </citation>
    <scope>NUCLEOTIDE SEQUENCE [LARGE SCALE GENOMIC DNA]</scope>
    <source>
        <strain evidence="15">JBW45</strain>
    </source>
</reference>
<dbReference type="FunFam" id="3.40.47.10:FF:000019">
    <property type="entry name" value="Polyketide synthase type I"/>
    <property type="match status" value="3"/>
</dbReference>
<feature type="region of interest" description="N-terminal hotdog fold" evidence="9">
    <location>
        <begin position="3653"/>
        <end position="3779"/>
    </location>
</feature>
<dbReference type="PROSITE" id="PS00012">
    <property type="entry name" value="PHOSPHOPANTETHEINE"/>
    <property type="match status" value="2"/>
</dbReference>
<dbReference type="InterPro" id="IPR036736">
    <property type="entry name" value="ACP-like_sf"/>
</dbReference>
<feature type="active site" description="Proton donor; for dehydratase activity" evidence="9">
    <location>
        <position position="855"/>
    </location>
</feature>
<evidence type="ECO:0000256" key="3">
    <source>
        <dbReference type="ARBA" id="ARBA00004789"/>
    </source>
</evidence>
<evidence type="ECO:0000256" key="8">
    <source>
        <dbReference type="ARBA" id="ARBA00022737"/>
    </source>
</evidence>
<dbReference type="SMART" id="SM00825">
    <property type="entry name" value="PKS_KS"/>
    <property type="match status" value="3"/>
</dbReference>
<evidence type="ECO:0000259" key="13">
    <source>
        <dbReference type="PROSITE" id="PS52019"/>
    </source>
</evidence>
<dbReference type="UniPathway" id="UPA01003"/>
<dbReference type="InterPro" id="IPR020841">
    <property type="entry name" value="PKS_Beta-ketoAc_synthase_dom"/>
</dbReference>
<reference evidence="14 15" key="1">
    <citation type="journal article" date="2015" name="Genome Announc.">
        <title>Complete Genome Sequence of Pelosinus fermentans JBW45, a Member of a Remarkably Competitive Group of Negativicutes in the Firmicutes Phylum.</title>
        <authorList>
            <person name="De Leon K.B."/>
            <person name="Utturkar S.M."/>
            <person name="Camilleri L.B."/>
            <person name="Elias D.A."/>
            <person name="Arkin A.P."/>
            <person name="Fields M.W."/>
            <person name="Brown S.D."/>
            <person name="Wall J.D."/>
        </authorList>
    </citation>
    <scope>NUCLEOTIDE SEQUENCE [LARGE SCALE GENOMIC DNA]</scope>
    <source>
        <strain evidence="14 15">JBW45</strain>
    </source>
</reference>
<dbReference type="InterPro" id="IPR049490">
    <property type="entry name" value="C883_1060-like_KR_N"/>
</dbReference>
<feature type="region of interest" description="C-terminal hotdog fold" evidence="9">
    <location>
        <begin position="3793"/>
        <end position="3940"/>
    </location>
</feature>
<dbReference type="SUPFAM" id="SSF47336">
    <property type="entry name" value="ACP-like"/>
    <property type="match status" value="2"/>
</dbReference>
<dbReference type="Pfam" id="PF08659">
    <property type="entry name" value="KR"/>
    <property type="match status" value="3"/>
</dbReference>
<dbReference type="PROSITE" id="PS00606">
    <property type="entry name" value="KS3_1"/>
    <property type="match status" value="1"/>
</dbReference>
<dbReference type="Pfam" id="PF14765">
    <property type="entry name" value="PS-DH"/>
    <property type="match status" value="3"/>
</dbReference>
<dbReference type="GO" id="GO:0071770">
    <property type="term" value="P:DIM/DIP cell wall layer assembly"/>
    <property type="evidence" value="ECO:0007669"/>
    <property type="project" value="TreeGrafter"/>
</dbReference>
<dbReference type="HOGENOM" id="CLU_000022_58_6_9"/>
<dbReference type="InterPro" id="IPR006162">
    <property type="entry name" value="Ppantetheine_attach_site"/>
</dbReference>
<dbReference type="InterPro" id="IPR054514">
    <property type="entry name" value="RhiE-like_linker"/>
</dbReference>